<gene>
    <name evidence="2" type="ORF">TMSB3V08_LOCUS11064</name>
</gene>
<dbReference type="AlphaFoldDB" id="A0A7R9HTJ0"/>
<name>A0A7R9HTJ0_9NEOP</name>
<dbReference type="InterPro" id="IPR029058">
    <property type="entry name" value="AB_hydrolase_fold"/>
</dbReference>
<keyword evidence="1" id="KW-0472">Membrane</keyword>
<organism evidence="2">
    <name type="scientific">Timema monikensis</name>
    <dbReference type="NCBI Taxonomy" id="170555"/>
    <lineage>
        <taxon>Eukaryota</taxon>
        <taxon>Metazoa</taxon>
        <taxon>Ecdysozoa</taxon>
        <taxon>Arthropoda</taxon>
        <taxon>Hexapoda</taxon>
        <taxon>Insecta</taxon>
        <taxon>Pterygota</taxon>
        <taxon>Neoptera</taxon>
        <taxon>Polyneoptera</taxon>
        <taxon>Phasmatodea</taxon>
        <taxon>Timematodea</taxon>
        <taxon>Timematoidea</taxon>
        <taxon>Timematidae</taxon>
        <taxon>Timema</taxon>
    </lineage>
</organism>
<dbReference type="Gene3D" id="3.40.50.1820">
    <property type="entry name" value="alpha/beta hydrolase"/>
    <property type="match status" value="1"/>
</dbReference>
<accession>A0A7R9HTJ0</accession>
<dbReference type="EMBL" id="OB797542">
    <property type="protein sequence ID" value="CAD7434412.1"/>
    <property type="molecule type" value="Genomic_DNA"/>
</dbReference>
<sequence>MLLVPLSNLGMEVDRKSQSMFTQSLSKVLLTVVITYSYLITVRGNYYHDNPKIHQIPAVGEPGQPLILTPLIEAGNIQQARNASRVGSMDQTLDLESYSGFFTVDKKYDSNMFFWYFPAEFWLYHSFGVVHKPRNDLGGEL</sequence>
<keyword evidence="1" id="KW-1133">Transmembrane helix</keyword>
<proteinExistence type="predicted"/>
<protein>
    <submittedName>
        <fullName evidence="2">Uncharacterized protein</fullName>
    </submittedName>
</protein>
<keyword evidence="1" id="KW-0812">Transmembrane</keyword>
<evidence type="ECO:0000256" key="1">
    <source>
        <dbReference type="SAM" id="Phobius"/>
    </source>
</evidence>
<feature type="transmembrane region" description="Helical" evidence="1">
    <location>
        <begin position="20"/>
        <end position="39"/>
    </location>
</feature>
<reference evidence="2" key="1">
    <citation type="submission" date="2020-11" db="EMBL/GenBank/DDBJ databases">
        <authorList>
            <person name="Tran Van P."/>
        </authorList>
    </citation>
    <scope>NUCLEOTIDE SEQUENCE</scope>
</reference>
<evidence type="ECO:0000313" key="2">
    <source>
        <dbReference type="EMBL" id="CAD7434412.1"/>
    </source>
</evidence>